<feature type="compositionally biased region" description="Basic and acidic residues" evidence="2">
    <location>
        <begin position="219"/>
        <end position="239"/>
    </location>
</feature>
<feature type="region of interest" description="Disordered" evidence="2">
    <location>
        <begin position="484"/>
        <end position="506"/>
    </location>
</feature>
<dbReference type="InterPro" id="IPR000198">
    <property type="entry name" value="RhoGAP_dom"/>
</dbReference>
<evidence type="ECO:0000256" key="1">
    <source>
        <dbReference type="ARBA" id="ARBA00022468"/>
    </source>
</evidence>
<dbReference type="GO" id="GO:0005096">
    <property type="term" value="F:GTPase activator activity"/>
    <property type="evidence" value="ECO:0007669"/>
    <property type="project" value="UniProtKB-KW"/>
</dbReference>
<feature type="compositionally biased region" description="Low complexity" evidence="2">
    <location>
        <begin position="396"/>
        <end position="434"/>
    </location>
</feature>
<feature type="compositionally biased region" description="Polar residues" evidence="2">
    <location>
        <begin position="302"/>
        <end position="312"/>
    </location>
</feature>
<feature type="compositionally biased region" description="Basic and acidic residues" evidence="2">
    <location>
        <begin position="246"/>
        <end position="277"/>
    </location>
</feature>
<feature type="compositionally biased region" description="Polar residues" evidence="2">
    <location>
        <begin position="484"/>
        <end position="498"/>
    </location>
</feature>
<sequence>MMSYVRTMWQHCSKSIFEIFLMPFFVKICTKPLYKRKKIRNRRLQHEAIKHLLQLLPVANRDTLWALLCTLSTIALNSGDHKDLAGEWVSGNKMDSNNLATLFAPNILHSCPKASAVPSKDELSAERTEERSDAINVIRCLIDSYRSFFQVPAEILDEVYVHMMDSHPEVLDQLLLRRELANDDLQDDPENSVVSEDTAPTERLQLPIDSQESLLSTSSDDRGGERRVWSREAFTHEHAGMGGPDVEMKPRKERDRTRERITKKRWKDEPTGRRRLDSGGGSSTPSRRTSTTYQDDGRYYSSAETSGQQTPDDQMAFSDRSMDFGVVTGSLKIPVPASTSFTLNLDDADIPFIEDTERQQMTFGVLRSSSSSQRMSGSDSSQASTYIHQIHYPAQSDSAVGSSGGVSSPPRNTSVSSFSSGGVFSSPPSWASSPPTSPDHSISNVNYLPEETTTARMIIPTKKSSEPQQRSVILQKVTIKTGETQPGTIRLEQTSSPSQERRKSKDYSIYQRFLPGVSDKLAKSASSTTVTNERTIPIVKDYEQTPVDKAITPSISNIGGAVLRSKTEDIERMIRLQNASKQIKKVVPISEEKSKRRYAETRHQARIIPITTETEAAASSPGNSEQRKSGVWKRREIISSEPKDRKGVGQ</sequence>
<accession>A0A1B6DIX5</accession>
<feature type="domain" description="Rho-GAP" evidence="3">
    <location>
        <begin position="1"/>
        <end position="149"/>
    </location>
</feature>
<protein>
    <recommendedName>
        <fullName evidence="3">Rho-GAP domain-containing protein</fullName>
    </recommendedName>
</protein>
<feature type="region of interest" description="Disordered" evidence="2">
    <location>
        <begin position="183"/>
        <end position="316"/>
    </location>
</feature>
<dbReference type="EMBL" id="GEDC01030638">
    <property type="protein sequence ID" value="JAS06660.1"/>
    <property type="molecule type" value="Transcribed_RNA"/>
</dbReference>
<feature type="region of interest" description="Disordered" evidence="2">
    <location>
        <begin position="594"/>
        <end position="650"/>
    </location>
</feature>
<dbReference type="PANTHER" id="PTHR12635">
    <property type="entry name" value="RHO-GTPASE-ACTIVATING PROTEIN 6 FAMILY MEMBER"/>
    <property type="match status" value="1"/>
</dbReference>
<evidence type="ECO:0000259" key="3">
    <source>
        <dbReference type="PROSITE" id="PS50238"/>
    </source>
</evidence>
<dbReference type="GO" id="GO:0007165">
    <property type="term" value="P:signal transduction"/>
    <property type="evidence" value="ECO:0007669"/>
    <property type="project" value="InterPro"/>
</dbReference>
<dbReference type="PANTHER" id="PTHR12635:SF7">
    <property type="entry name" value="RHO GTPASE ACTIVATING PROTEIN 6-RELATED"/>
    <property type="match status" value="1"/>
</dbReference>
<feature type="compositionally biased region" description="Basic and acidic residues" evidence="2">
    <location>
        <begin position="625"/>
        <end position="650"/>
    </location>
</feature>
<reference evidence="5" key="1">
    <citation type="submission" date="2015-12" db="EMBL/GenBank/DDBJ databases">
        <title>De novo transcriptome assembly of four potential Pierce s Disease insect vectors from Arizona vineyards.</title>
        <authorList>
            <person name="Tassone E.E."/>
        </authorList>
    </citation>
    <scope>NUCLEOTIDE SEQUENCE</scope>
</reference>
<feature type="compositionally biased region" description="Low complexity" evidence="2">
    <location>
        <begin position="283"/>
        <end position="292"/>
    </location>
</feature>
<feature type="compositionally biased region" description="Basic and acidic residues" evidence="2">
    <location>
        <begin position="594"/>
        <end position="603"/>
    </location>
</feature>
<feature type="compositionally biased region" description="Polar residues" evidence="2">
    <location>
        <begin position="208"/>
        <end position="218"/>
    </location>
</feature>
<dbReference type="AlphaFoldDB" id="A0A1B6DIX5"/>
<name>A0A1B6DIX5_9HEMI</name>
<dbReference type="Pfam" id="PF00620">
    <property type="entry name" value="RhoGAP"/>
    <property type="match status" value="1"/>
</dbReference>
<dbReference type="InterPro" id="IPR037863">
    <property type="entry name" value="RHOGAP6/36"/>
</dbReference>
<dbReference type="EMBL" id="GEDC01011645">
    <property type="protein sequence ID" value="JAS25653.1"/>
    <property type="molecule type" value="Transcribed_RNA"/>
</dbReference>
<proteinExistence type="predicted"/>
<dbReference type="Gene3D" id="1.10.555.10">
    <property type="entry name" value="Rho GTPase activation protein"/>
    <property type="match status" value="1"/>
</dbReference>
<evidence type="ECO:0000313" key="5">
    <source>
        <dbReference type="EMBL" id="JAS25653.1"/>
    </source>
</evidence>
<dbReference type="PROSITE" id="PS50238">
    <property type="entry name" value="RHOGAP"/>
    <property type="match status" value="1"/>
</dbReference>
<feature type="region of interest" description="Disordered" evidence="2">
    <location>
        <begin position="394"/>
        <end position="445"/>
    </location>
</feature>
<dbReference type="SUPFAM" id="SSF48350">
    <property type="entry name" value="GTPase activation domain, GAP"/>
    <property type="match status" value="1"/>
</dbReference>
<dbReference type="InterPro" id="IPR008936">
    <property type="entry name" value="Rho_GTPase_activation_prot"/>
</dbReference>
<gene>
    <name evidence="4" type="ORF">g.22699</name>
    <name evidence="5" type="ORF">g.22701</name>
</gene>
<evidence type="ECO:0000313" key="4">
    <source>
        <dbReference type="EMBL" id="JAS06660.1"/>
    </source>
</evidence>
<evidence type="ECO:0000256" key="2">
    <source>
        <dbReference type="SAM" id="MobiDB-lite"/>
    </source>
</evidence>
<keyword evidence="1" id="KW-0343">GTPase activation</keyword>
<organism evidence="5">
    <name type="scientific">Clastoptera arizonana</name>
    <name type="common">Arizona spittle bug</name>
    <dbReference type="NCBI Taxonomy" id="38151"/>
    <lineage>
        <taxon>Eukaryota</taxon>
        <taxon>Metazoa</taxon>
        <taxon>Ecdysozoa</taxon>
        <taxon>Arthropoda</taxon>
        <taxon>Hexapoda</taxon>
        <taxon>Insecta</taxon>
        <taxon>Pterygota</taxon>
        <taxon>Neoptera</taxon>
        <taxon>Paraneoptera</taxon>
        <taxon>Hemiptera</taxon>
        <taxon>Auchenorrhyncha</taxon>
        <taxon>Cercopoidea</taxon>
        <taxon>Clastopteridae</taxon>
        <taxon>Clastoptera</taxon>
    </lineage>
</organism>